<dbReference type="Proteomes" id="UP000694557">
    <property type="component" value="Unassembled WGS sequence"/>
</dbReference>
<proteinExistence type="predicted"/>
<keyword evidence="2" id="KW-1185">Reference proteome</keyword>
<reference evidence="1" key="2">
    <citation type="submission" date="2025-09" db="UniProtKB">
        <authorList>
            <consortium name="Ensembl"/>
        </authorList>
    </citation>
    <scope>IDENTIFICATION</scope>
</reference>
<protein>
    <submittedName>
        <fullName evidence="1">Uncharacterized protein</fullName>
    </submittedName>
</protein>
<evidence type="ECO:0000313" key="1">
    <source>
        <dbReference type="Ensembl" id="ENSOKIP00005031328.1"/>
    </source>
</evidence>
<dbReference type="Ensembl" id="ENSOKIT00005033108.1">
    <property type="protein sequence ID" value="ENSOKIP00005031328.1"/>
    <property type="gene ID" value="ENSOKIG00005013469.1"/>
</dbReference>
<evidence type="ECO:0000313" key="2">
    <source>
        <dbReference type="Proteomes" id="UP000694557"/>
    </source>
</evidence>
<reference evidence="1" key="1">
    <citation type="submission" date="2025-08" db="UniProtKB">
        <authorList>
            <consortium name="Ensembl"/>
        </authorList>
    </citation>
    <scope>IDENTIFICATION</scope>
</reference>
<name>A0A8C7FRH7_ONCKI</name>
<dbReference type="AlphaFoldDB" id="A0A8C7FRH7"/>
<organism evidence="1 2">
    <name type="scientific">Oncorhynchus kisutch</name>
    <name type="common">Coho salmon</name>
    <name type="synonym">Salmo kisutch</name>
    <dbReference type="NCBI Taxonomy" id="8019"/>
    <lineage>
        <taxon>Eukaryota</taxon>
        <taxon>Metazoa</taxon>
        <taxon>Chordata</taxon>
        <taxon>Craniata</taxon>
        <taxon>Vertebrata</taxon>
        <taxon>Euteleostomi</taxon>
        <taxon>Actinopterygii</taxon>
        <taxon>Neopterygii</taxon>
        <taxon>Teleostei</taxon>
        <taxon>Protacanthopterygii</taxon>
        <taxon>Salmoniformes</taxon>
        <taxon>Salmonidae</taxon>
        <taxon>Salmoninae</taxon>
        <taxon>Oncorhynchus</taxon>
    </lineage>
</organism>
<sequence>MTDSIGSSHRVVNGLRYPHGGASVCMREGSAWRGRKNHCHLCKDNKYAQTQQSMYNQAATPGRHCRSSHSLSSIFHHSMIITQVHLVLGTIQGHSKMRSCHTTPQMSQVLREHALGVLTAGMFTRVVAR</sequence>
<accession>A0A8C7FRH7</accession>